<sequence>MDGKTVECTQYTVHAERRGRGGSGSPSSDTSGRSRSGRRGSSCKRGRRSRSGPSGRSGPSRRRGQSRDARDSCDRPGRRARRADREDEQRHSIRNRRSEHRCQNKQMTSHGKRKTRADQTELMQSEDDGRKREHISKKLKRKNRSSSRSHTNEEPTWERKKKYYQKEKNKMFRDSRRADRSGFPSYDSSSETGTGQHNEYDNRHRRHREDKHRRDSKRDKDDMHSYDHEERGNSSENVHVKKDEQKDAEEGEEANTNEPKEKKNFNPSGLLAQDKKYKNGVELKYIESIDAELPDKKWRLYVFLNANTKDPAEILHLHRKSCYLIGKDDLVVDIKLANPSISKQHAIIQFKKHESEVLPFLLDLSSTNGSYLNNDLIEPNKYYELRQTDILRFGSSAREYVLLHDSSDDPAHA</sequence>
<dbReference type="SUPFAM" id="SSF49879">
    <property type="entry name" value="SMAD/FHA domain"/>
    <property type="match status" value="1"/>
</dbReference>
<evidence type="ECO:0000259" key="2">
    <source>
        <dbReference type="PROSITE" id="PS50006"/>
    </source>
</evidence>
<feature type="compositionally biased region" description="Basic and acidic residues" evidence="1">
    <location>
        <begin position="150"/>
        <end position="180"/>
    </location>
</feature>
<feature type="compositionally biased region" description="Basic and acidic residues" evidence="1">
    <location>
        <begin position="65"/>
        <end position="91"/>
    </location>
</feature>
<evidence type="ECO:0000313" key="4">
    <source>
        <dbReference type="Proteomes" id="UP000054561"/>
    </source>
</evidence>
<dbReference type="Pfam" id="PF00498">
    <property type="entry name" value="FHA"/>
    <property type="match status" value="1"/>
</dbReference>
<dbReference type="InterPro" id="IPR050923">
    <property type="entry name" value="Cell_Proc_Reg/RNA_Proc"/>
</dbReference>
<evidence type="ECO:0000256" key="1">
    <source>
        <dbReference type="SAM" id="MobiDB-lite"/>
    </source>
</evidence>
<organism evidence="3 4">
    <name type="scientific">Plasmodium fragile</name>
    <dbReference type="NCBI Taxonomy" id="5857"/>
    <lineage>
        <taxon>Eukaryota</taxon>
        <taxon>Sar</taxon>
        <taxon>Alveolata</taxon>
        <taxon>Apicomplexa</taxon>
        <taxon>Aconoidasida</taxon>
        <taxon>Haemosporida</taxon>
        <taxon>Plasmodiidae</taxon>
        <taxon>Plasmodium</taxon>
        <taxon>Plasmodium (Plasmodium)</taxon>
    </lineage>
</organism>
<dbReference type="OrthoDB" id="444265at2759"/>
<feature type="domain" description="FHA" evidence="2">
    <location>
        <begin position="323"/>
        <end position="377"/>
    </location>
</feature>
<feature type="compositionally biased region" description="Acidic residues" evidence="1">
    <location>
        <begin position="246"/>
        <end position="255"/>
    </location>
</feature>
<dbReference type="AlphaFoldDB" id="A0A0D9QSR0"/>
<feature type="compositionally biased region" description="Polar residues" evidence="1">
    <location>
        <begin position="186"/>
        <end position="197"/>
    </location>
</feature>
<dbReference type="PROSITE" id="PS50006">
    <property type="entry name" value="FHA_DOMAIN"/>
    <property type="match status" value="1"/>
</dbReference>
<protein>
    <recommendedName>
        <fullName evidence="2">FHA domain-containing protein</fullName>
    </recommendedName>
</protein>
<dbReference type="CDD" id="cd22676">
    <property type="entry name" value="FHA_SNIP1_DDL-like"/>
    <property type="match status" value="1"/>
</dbReference>
<gene>
    <name evidence="3" type="ORF">AK88_00243</name>
</gene>
<accession>A0A0D9QSR0</accession>
<dbReference type="OMA" id="WQKSCWL"/>
<dbReference type="InterPro" id="IPR000253">
    <property type="entry name" value="FHA_dom"/>
</dbReference>
<dbReference type="GeneID" id="24265557"/>
<dbReference type="PANTHER" id="PTHR23308">
    <property type="entry name" value="NUCLEAR INHIBITOR OF PROTEIN PHOSPHATASE-1"/>
    <property type="match status" value="1"/>
</dbReference>
<feature type="compositionally biased region" description="Low complexity" evidence="1">
    <location>
        <begin position="25"/>
        <end position="34"/>
    </location>
</feature>
<dbReference type="VEuPathDB" id="PlasmoDB:AK88_00243"/>
<name>A0A0D9QSR0_PLAFR</name>
<proteinExistence type="predicted"/>
<feature type="compositionally biased region" description="Basic residues" evidence="1">
    <location>
        <begin position="35"/>
        <end position="50"/>
    </location>
</feature>
<feature type="region of interest" description="Disordered" evidence="1">
    <location>
        <begin position="1"/>
        <end position="271"/>
    </location>
</feature>
<dbReference type="Gene3D" id="2.60.200.20">
    <property type="match status" value="1"/>
</dbReference>
<feature type="compositionally biased region" description="Basic residues" evidence="1">
    <location>
        <begin position="132"/>
        <end position="147"/>
    </location>
</feature>
<dbReference type="EMBL" id="KQ001646">
    <property type="protein sequence ID" value="KJP90074.1"/>
    <property type="molecule type" value="Genomic_DNA"/>
</dbReference>
<keyword evidence="4" id="KW-1185">Reference proteome</keyword>
<dbReference type="RefSeq" id="XP_012333317.1">
    <property type="nucleotide sequence ID" value="XM_012477894.1"/>
</dbReference>
<dbReference type="Proteomes" id="UP000054561">
    <property type="component" value="Unassembled WGS sequence"/>
</dbReference>
<feature type="compositionally biased region" description="Basic and acidic residues" evidence="1">
    <location>
        <begin position="212"/>
        <end position="245"/>
    </location>
</feature>
<dbReference type="SMART" id="SM00240">
    <property type="entry name" value="FHA"/>
    <property type="match status" value="1"/>
</dbReference>
<dbReference type="InterPro" id="IPR008984">
    <property type="entry name" value="SMAD_FHA_dom_sf"/>
</dbReference>
<evidence type="ECO:0000313" key="3">
    <source>
        <dbReference type="EMBL" id="KJP90074.1"/>
    </source>
</evidence>
<reference evidence="3 4" key="1">
    <citation type="submission" date="2014-03" db="EMBL/GenBank/DDBJ databases">
        <title>The Genome Sequence of Plasmodium fragile nilgiri.</title>
        <authorList>
            <consortium name="The Broad Institute Genomics Platform"/>
            <consortium name="The Broad Institute Genome Sequencing Center for Infectious Disease"/>
            <person name="Neafsey D."/>
            <person name="Duraisingh M."/>
            <person name="Young S.K."/>
            <person name="Zeng Q."/>
            <person name="Gargeya S."/>
            <person name="Abouelleil A."/>
            <person name="Alvarado L."/>
            <person name="Chapman S.B."/>
            <person name="Gainer-Dewar J."/>
            <person name="Goldberg J."/>
            <person name="Griggs A."/>
            <person name="Gujja S."/>
            <person name="Hansen M."/>
            <person name="Howarth C."/>
            <person name="Imamovic A."/>
            <person name="Larimer J."/>
            <person name="Pearson M."/>
            <person name="Poon T.W."/>
            <person name="Priest M."/>
            <person name="Roberts A."/>
            <person name="Saif S."/>
            <person name="Shea T."/>
            <person name="Sykes S."/>
            <person name="Wortman J."/>
            <person name="Nusbaum C."/>
            <person name="Birren B."/>
        </authorList>
    </citation>
    <scope>NUCLEOTIDE SEQUENCE [LARGE SCALE GENOMIC DNA]</scope>
    <source>
        <strain evidence="4">nilgiri</strain>
    </source>
</reference>